<dbReference type="AlphaFoldDB" id="A0A1B3ZFD3"/>
<dbReference type="OrthoDB" id="7573297at2"/>
<protein>
    <submittedName>
        <fullName evidence="1">Uncharacterized protein</fullName>
    </submittedName>
</protein>
<dbReference type="STRING" id="1560345.AWL63_21280"/>
<proteinExistence type="predicted"/>
<evidence type="ECO:0000313" key="1">
    <source>
        <dbReference type="EMBL" id="AOH86113.1"/>
    </source>
</evidence>
<evidence type="ECO:0000313" key="2">
    <source>
        <dbReference type="Proteomes" id="UP000094256"/>
    </source>
</evidence>
<accession>A0A1B3ZFD3</accession>
<dbReference type="RefSeq" id="WP_069206628.1">
    <property type="nucleotide sequence ID" value="NZ_CP014168.1"/>
</dbReference>
<reference evidence="1 2" key="1">
    <citation type="submission" date="2016-01" db="EMBL/GenBank/DDBJ databases">
        <title>Complete genome and mega plasmid sequence of Sphingomonas panacis DCY99 elicits systemic resistance in rice to Xanthomonas oryzae.</title>
        <authorList>
            <person name="Kim Y.J."/>
            <person name="Yang D.C."/>
            <person name="Sing P."/>
        </authorList>
    </citation>
    <scope>NUCLEOTIDE SEQUENCE [LARGE SCALE GENOMIC DNA]</scope>
    <source>
        <strain evidence="1 2">DCY99</strain>
    </source>
</reference>
<gene>
    <name evidence="1" type="ORF">AWL63_21280</name>
</gene>
<organism evidence="1 2">
    <name type="scientific">Sphingomonas panacis</name>
    <dbReference type="NCBI Taxonomy" id="1560345"/>
    <lineage>
        <taxon>Bacteria</taxon>
        <taxon>Pseudomonadati</taxon>
        <taxon>Pseudomonadota</taxon>
        <taxon>Alphaproteobacteria</taxon>
        <taxon>Sphingomonadales</taxon>
        <taxon>Sphingomonadaceae</taxon>
        <taxon>Sphingomonas</taxon>
    </lineage>
</organism>
<dbReference type="KEGG" id="span:AWL63_21280"/>
<keyword evidence="2" id="KW-1185">Reference proteome</keyword>
<name>A0A1B3ZFD3_9SPHN</name>
<dbReference type="EMBL" id="CP014168">
    <property type="protein sequence ID" value="AOH86113.1"/>
    <property type="molecule type" value="Genomic_DNA"/>
</dbReference>
<sequence length="65" mass="7055">MSTASDMTVNERLAARGLFEDWEHAVRDGDRATMVLLLRRIGIPNAPRVADIVLADPAFYGIGAA</sequence>
<dbReference type="Proteomes" id="UP000094256">
    <property type="component" value="Chromosome"/>
</dbReference>